<evidence type="ECO:0000256" key="9">
    <source>
        <dbReference type="PIRSR" id="PIRSR016305-1"/>
    </source>
</evidence>
<evidence type="ECO:0000256" key="2">
    <source>
        <dbReference type="ARBA" id="ARBA00010703"/>
    </source>
</evidence>
<dbReference type="PIRSF" id="PIRSF016305">
    <property type="entry name" value="LCM_mtfrase"/>
    <property type="match status" value="1"/>
</dbReference>
<accession>A0A1C1CFL2</accession>
<dbReference type="EC" id="2.1.1.233" evidence="3 8"/>
<feature type="binding site" evidence="9">
    <location>
        <position position="121"/>
    </location>
    <ligand>
        <name>S-adenosyl-L-methionine</name>
        <dbReference type="ChEBI" id="CHEBI:59789"/>
    </ligand>
</feature>
<keyword evidence="6 8" id="KW-0808">Transferase</keyword>
<feature type="binding site" evidence="9">
    <location>
        <position position="225"/>
    </location>
    <ligand>
        <name>S-adenosyl-L-methionine</name>
        <dbReference type="ChEBI" id="CHEBI:59789"/>
    </ligand>
</feature>
<reference evidence="12" key="1">
    <citation type="submission" date="2015-07" db="EMBL/GenBank/DDBJ databases">
        <authorList>
            <person name="Teixeira M.M."/>
            <person name="Souza R.C."/>
            <person name="Almeida L.G."/>
            <person name="Vicente V.A."/>
            <person name="de Hoog S."/>
            <person name="Bocca A.L."/>
            <person name="de Almeida S.R."/>
            <person name="Vasconcelos A.T."/>
            <person name="Felipe M.S."/>
        </authorList>
    </citation>
    <scope>NUCLEOTIDE SEQUENCE [LARGE SCALE GENOMIC DNA]</scope>
    <source>
        <strain evidence="12">KSF</strain>
    </source>
</reference>
<dbReference type="PANTHER" id="PTHR13600:SF21">
    <property type="entry name" value="LEUCINE CARBOXYL METHYLTRANSFERASE 1"/>
    <property type="match status" value="1"/>
</dbReference>
<evidence type="ECO:0000256" key="5">
    <source>
        <dbReference type="ARBA" id="ARBA00022603"/>
    </source>
</evidence>
<comment type="function">
    <text evidence="8">Methylates the carboxyl group of the C-terminal leucine residue of protein phosphatase 2A catalytic subunits to form alpha-leucine ester residues.</text>
</comment>
<comment type="similarity">
    <text evidence="2 8">Belongs to the methyltransferase superfamily. LCMT family.</text>
</comment>
<feature type="region of interest" description="Disordered" evidence="10">
    <location>
        <begin position="1"/>
        <end position="54"/>
    </location>
</feature>
<feature type="binding site" evidence="9">
    <location>
        <begin position="200"/>
        <end position="201"/>
    </location>
    <ligand>
        <name>S-adenosyl-L-methionine</name>
        <dbReference type="ChEBI" id="CHEBI:59789"/>
    </ligand>
</feature>
<evidence type="ECO:0000256" key="8">
    <source>
        <dbReference type="PIRNR" id="PIRNR016305"/>
    </source>
</evidence>
<dbReference type="InterPro" id="IPR007213">
    <property type="entry name" value="Ppm1/Ppm2/Tcmp"/>
</dbReference>
<organism evidence="11 12">
    <name type="scientific">Cladophialophora carrionii</name>
    <dbReference type="NCBI Taxonomy" id="86049"/>
    <lineage>
        <taxon>Eukaryota</taxon>
        <taxon>Fungi</taxon>
        <taxon>Dikarya</taxon>
        <taxon>Ascomycota</taxon>
        <taxon>Pezizomycotina</taxon>
        <taxon>Eurotiomycetes</taxon>
        <taxon>Chaetothyriomycetidae</taxon>
        <taxon>Chaetothyriales</taxon>
        <taxon>Herpotrichiellaceae</taxon>
        <taxon>Cladophialophora</taxon>
    </lineage>
</organism>
<name>A0A1C1CFL2_9EURO</name>
<gene>
    <name evidence="11" type="primary">ppm1</name>
    <name evidence="11" type="ORF">CLCR_02487</name>
</gene>
<dbReference type="AlphaFoldDB" id="A0A1C1CFL2"/>
<dbReference type="InterPro" id="IPR016651">
    <property type="entry name" value="LCMT1"/>
</dbReference>
<evidence type="ECO:0000256" key="7">
    <source>
        <dbReference type="ARBA" id="ARBA00022691"/>
    </source>
</evidence>
<evidence type="ECO:0000256" key="3">
    <source>
        <dbReference type="ARBA" id="ARBA00012834"/>
    </source>
</evidence>
<evidence type="ECO:0000313" key="12">
    <source>
        <dbReference type="Proteomes" id="UP000094526"/>
    </source>
</evidence>
<keyword evidence="7 8" id="KW-0949">S-adenosyl-L-methionine</keyword>
<evidence type="ECO:0000256" key="1">
    <source>
        <dbReference type="ARBA" id="ARBA00000724"/>
    </source>
</evidence>
<sequence>MSAPSIPNLASLRRGALRGRGKSHAADSSDVGRLDSRRKQVNHDAVVQSTDDDAAVSRQSAVDAGYLEDPFADLLHTSGPVSRRLPLMNRGTYVRTTGIDRVVDKFLSSAQEGRKQIISLGAGSDTRFFRLKQKQRKLDLVYHELDFEANTRRKIAQMRSPAFAAAAKAQAGVDLRAESVASSQEAAVLVTSDYLVHPQDLRLLPKKDGPLPGIDTALPTLIISECCLVYLPPDDADAVLRYFSNLFPDTVPLAIVIYEPIRPHDSFGKTMISNLASRGLELPTLEKYHDLQEQIGRLRTFGFGGGSPLSCDGAGAADIDFIWQKWISAVEKERVEGLEWMDEVEEFVLLAKHYCISWGWRGFAAGSPWKDLPAPAA</sequence>
<dbReference type="VEuPathDB" id="FungiDB:G647_02173"/>
<proteinExistence type="inferred from homology"/>
<keyword evidence="12" id="KW-1185">Reference proteome</keyword>
<evidence type="ECO:0000313" key="11">
    <source>
        <dbReference type="EMBL" id="OCT47256.1"/>
    </source>
</evidence>
<protein>
    <recommendedName>
        <fullName evidence="4 8">Leucine carboxyl methyltransferase 1</fullName>
        <ecNumber evidence="3 8">2.1.1.233</ecNumber>
    </recommendedName>
</protein>
<evidence type="ECO:0000256" key="10">
    <source>
        <dbReference type="SAM" id="MobiDB-lite"/>
    </source>
</evidence>
<dbReference type="InterPro" id="IPR029063">
    <property type="entry name" value="SAM-dependent_MTases_sf"/>
</dbReference>
<dbReference type="EMBL" id="LGRB01000014">
    <property type="protein sequence ID" value="OCT47256.1"/>
    <property type="molecule type" value="Genomic_DNA"/>
</dbReference>
<keyword evidence="5 8" id="KW-0489">Methyltransferase</keyword>
<dbReference type="PANTHER" id="PTHR13600">
    <property type="entry name" value="LEUCINE CARBOXYL METHYLTRANSFERASE"/>
    <property type="match status" value="1"/>
</dbReference>
<comment type="caution">
    <text evidence="11">The sequence shown here is derived from an EMBL/GenBank/DDBJ whole genome shotgun (WGS) entry which is preliminary data.</text>
</comment>
<feature type="binding site" evidence="9">
    <location>
        <position position="95"/>
    </location>
    <ligand>
        <name>S-adenosyl-L-methionine</name>
        <dbReference type="ChEBI" id="CHEBI:59789"/>
    </ligand>
</feature>
<dbReference type="Proteomes" id="UP000094526">
    <property type="component" value="Unassembled WGS sequence"/>
</dbReference>
<dbReference type="SUPFAM" id="SSF53335">
    <property type="entry name" value="S-adenosyl-L-methionine-dependent methyltransferases"/>
    <property type="match status" value="1"/>
</dbReference>
<evidence type="ECO:0000256" key="4">
    <source>
        <dbReference type="ARBA" id="ARBA00017497"/>
    </source>
</evidence>
<dbReference type="STRING" id="86049.A0A1C1CFL2"/>
<dbReference type="eggNOG" id="KOG2918">
    <property type="taxonomic scope" value="Eukaryota"/>
</dbReference>
<comment type="catalytic activity">
    <reaction evidence="1 8">
        <text>[phosphatase 2A protein]-C-terminal L-leucine + S-adenosyl-L-methionine = [phosphatase 2A protein]-C-terminal L-leucine methyl ester + S-adenosyl-L-homocysteine</text>
        <dbReference type="Rhea" id="RHEA:48544"/>
        <dbReference type="Rhea" id="RHEA-COMP:12134"/>
        <dbReference type="Rhea" id="RHEA-COMP:12135"/>
        <dbReference type="ChEBI" id="CHEBI:57856"/>
        <dbReference type="ChEBI" id="CHEBI:59789"/>
        <dbReference type="ChEBI" id="CHEBI:90516"/>
        <dbReference type="ChEBI" id="CHEBI:90517"/>
        <dbReference type="EC" id="2.1.1.233"/>
    </reaction>
</comment>
<dbReference type="GO" id="GO:0018423">
    <property type="term" value="F:protein C-terminal leucine carboxyl O-methyltransferase activity"/>
    <property type="evidence" value="ECO:0007669"/>
    <property type="project" value="UniProtKB-EC"/>
</dbReference>
<dbReference type="Gene3D" id="3.40.50.150">
    <property type="entry name" value="Vaccinia Virus protein VP39"/>
    <property type="match status" value="1"/>
</dbReference>
<dbReference type="OrthoDB" id="203237at2759"/>
<evidence type="ECO:0000256" key="6">
    <source>
        <dbReference type="ARBA" id="ARBA00022679"/>
    </source>
</evidence>
<dbReference type="VEuPathDB" id="FungiDB:CLCR_02487"/>
<feature type="compositionally biased region" description="Basic and acidic residues" evidence="10">
    <location>
        <begin position="24"/>
        <end position="42"/>
    </location>
</feature>
<dbReference type="GO" id="GO:0032259">
    <property type="term" value="P:methylation"/>
    <property type="evidence" value="ECO:0007669"/>
    <property type="project" value="UniProtKB-KW"/>
</dbReference>
<dbReference type="Pfam" id="PF04072">
    <property type="entry name" value="LCM"/>
    <property type="match status" value="1"/>
</dbReference>